<dbReference type="GO" id="GO:0005737">
    <property type="term" value="C:cytoplasm"/>
    <property type="evidence" value="ECO:0007669"/>
    <property type="project" value="TreeGrafter"/>
</dbReference>
<dbReference type="InterPro" id="IPR008984">
    <property type="entry name" value="SMAD_FHA_dom_sf"/>
</dbReference>
<feature type="region of interest" description="Disordered" evidence="1">
    <location>
        <begin position="168"/>
        <end position="208"/>
    </location>
</feature>
<sequence length="599" mass="64465">MAQTFHIVLKDDKGFDAQGSREFDLVLNSTFPIGRSSRNAAKPELMPASDNAYIDSPVVSRDHAVFSANANSGVPQVYVSDSGSMHGTMVNGVKLVPNTPEPLSTGDLLQFGADVNRNESTYLYSRAKPADTHPLLGYFVARKYTFASRLVLPQHMFSHGFTVPEAESEVEEVNHSPRRGSQQNPLTLDDSDSDSASESDEAQDASAEVTMFEQEADLDDEIPLAAADNLLSHLVPQPSPAVSSLDVEDAYSGEEPQLVYIMDNDDDDNDSNLEEVDDDMFSNLDEVDLATSVSVIRGVDVEAEETVDMVHHTGSTYESSVTMSVPPERSPEASSSALRTRDFFWSGMSSEDMHVQARELPSFGAFIDQTTFADSVAPPLPPRPAAPQAVPWSRMDLTSSVQANDSHERLSEEFPGHNYLGTNFGDRPSLFSPAPLTSQKASQGGFNGCEGALDFQTVPAAGRIQTPPPLPNSDLTTSTTPPPSRRTKVSITEIVEEVDDQPPTPTSMNGVKRKADVLGEEASIPTVLSTTTGVDKDFIGDAVATEGAAEVAAVIARRPKKQPRSIISRTLRTAAAYIVPGAAVSFALLATLPQSVFEL</sequence>
<dbReference type="SUPFAM" id="SSF49879">
    <property type="entry name" value="SMAD/FHA domain"/>
    <property type="match status" value="1"/>
</dbReference>
<dbReference type="Pfam" id="PF00498">
    <property type="entry name" value="FHA"/>
    <property type="match status" value="1"/>
</dbReference>
<reference evidence="3" key="1">
    <citation type="journal article" date="2020" name="Stud. Mycol.">
        <title>101 Dothideomycetes genomes: a test case for predicting lifestyles and emergence of pathogens.</title>
        <authorList>
            <person name="Haridas S."/>
            <person name="Albert R."/>
            <person name="Binder M."/>
            <person name="Bloem J."/>
            <person name="Labutti K."/>
            <person name="Salamov A."/>
            <person name="Andreopoulos B."/>
            <person name="Baker S."/>
            <person name="Barry K."/>
            <person name="Bills G."/>
            <person name="Bluhm B."/>
            <person name="Cannon C."/>
            <person name="Castanera R."/>
            <person name="Culley D."/>
            <person name="Daum C."/>
            <person name="Ezra D."/>
            <person name="Gonzalez J."/>
            <person name="Henrissat B."/>
            <person name="Kuo A."/>
            <person name="Liang C."/>
            <person name="Lipzen A."/>
            <person name="Lutzoni F."/>
            <person name="Magnuson J."/>
            <person name="Mondo S."/>
            <person name="Nolan M."/>
            <person name="Ohm R."/>
            <person name="Pangilinan J."/>
            <person name="Park H.-J."/>
            <person name="Ramirez L."/>
            <person name="Alfaro M."/>
            <person name="Sun H."/>
            <person name="Tritt A."/>
            <person name="Yoshinaga Y."/>
            <person name="Zwiers L.-H."/>
            <person name="Turgeon B."/>
            <person name="Goodwin S."/>
            <person name="Spatafora J."/>
            <person name="Crous P."/>
            <person name="Grigoriev I."/>
        </authorList>
    </citation>
    <scope>NUCLEOTIDE SEQUENCE</scope>
    <source>
        <strain evidence="3">CBS 119687</strain>
    </source>
</reference>
<protein>
    <recommendedName>
        <fullName evidence="2">FHA domain-containing protein</fullName>
    </recommendedName>
</protein>
<evidence type="ECO:0000313" key="4">
    <source>
        <dbReference type="Proteomes" id="UP000799771"/>
    </source>
</evidence>
<dbReference type="SMART" id="SM00240">
    <property type="entry name" value="FHA"/>
    <property type="match status" value="1"/>
</dbReference>
<dbReference type="GeneID" id="54402281"/>
<dbReference type="PANTHER" id="PTHR15715">
    <property type="entry name" value="CENTROSOMAL PROTEIN OF 170 KDA"/>
    <property type="match status" value="1"/>
</dbReference>
<dbReference type="EMBL" id="ML977498">
    <property type="protein sequence ID" value="KAF2133869.1"/>
    <property type="molecule type" value="Genomic_DNA"/>
</dbReference>
<name>A0A6A6APL9_9PLEO</name>
<proteinExistence type="predicted"/>
<dbReference type="InterPro" id="IPR000253">
    <property type="entry name" value="FHA_dom"/>
</dbReference>
<dbReference type="PROSITE" id="PS50006">
    <property type="entry name" value="FHA_DOMAIN"/>
    <property type="match status" value="1"/>
</dbReference>
<organism evidence="3 4">
    <name type="scientific">Dothidotthia symphoricarpi CBS 119687</name>
    <dbReference type="NCBI Taxonomy" id="1392245"/>
    <lineage>
        <taxon>Eukaryota</taxon>
        <taxon>Fungi</taxon>
        <taxon>Dikarya</taxon>
        <taxon>Ascomycota</taxon>
        <taxon>Pezizomycotina</taxon>
        <taxon>Dothideomycetes</taxon>
        <taxon>Pleosporomycetidae</taxon>
        <taxon>Pleosporales</taxon>
        <taxon>Dothidotthiaceae</taxon>
        <taxon>Dothidotthia</taxon>
    </lineage>
</organism>
<dbReference type="RefSeq" id="XP_033528256.1">
    <property type="nucleotide sequence ID" value="XM_033661849.1"/>
</dbReference>
<feature type="domain" description="FHA" evidence="2">
    <location>
        <begin position="31"/>
        <end position="95"/>
    </location>
</feature>
<keyword evidence="4" id="KW-1185">Reference proteome</keyword>
<evidence type="ECO:0000313" key="3">
    <source>
        <dbReference type="EMBL" id="KAF2133869.1"/>
    </source>
</evidence>
<evidence type="ECO:0000256" key="1">
    <source>
        <dbReference type="SAM" id="MobiDB-lite"/>
    </source>
</evidence>
<dbReference type="Proteomes" id="UP000799771">
    <property type="component" value="Unassembled WGS sequence"/>
</dbReference>
<feature type="compositionally biased region" description="Acidic residues" evidence="1">
    <location>
        <begin position="189"/>
        <end position="203"/>
    </location>
</feature>
<dbReference type="AlphaFoldDB" id="A0A6A6APL9"/>
<accession>A0A6A6APL9</accession>
<feature type="region of interest" description="Disordered" evidence="1">
    <location>
        <begin position="461"/>
        <end position="486"/>
    </location>
</feature>
<dbReference type="PANTHER" id="PTHR15715:SF37">
    <property type="entry name" value="LD47843P"/>
    <property type="match status" value="1"/>
</dbReference>
<evidence type="ECO:0000259" key="2">
    <source>
        <dbReference type="PROSITE" id="PS50006"/>
    </source>
</evidence>
<gene>
    <name evidence="3" type="ORF">P153DRAFT_100313</name>
</gene>
<dbReference type="OrthoDB" id="4096268at2759"/>
<dbReference type="Gene3D" id="2.60.200.20">
    <property type="match status" value="1"/>
</dbReference>
<dbReference type="InterPro" id="IPR051176">
    <property type="entry name" value="Cent_Immune-Sig_Mod"/>
</dbReference>